<accession>A0A4R2GRH7</accession>
<dbReference type="PANTHER" id="PTHR47235">
    <property type="entry name" value="BLR6548 PROTEIN"/>
    <property type="match status" value="1"/>
</dbReference>
<dbReference type="PANTHER" id="PTHR47235:SF1">
    <property type="entry name" value="BLR6548 PROTEIN"/>
    <property type="match status" value="1"/>
</dbReference>
<dbReference type="Pfam" id="PF13458">
    <property type="entry name" value="Peripla_BP_6"/>
    <property type="match status" value="1"/>
</dbReference>
<evidence type="ECO:0000259" key="3">
    <source>
        <dbReference type="Pfam" id="PF13458"/>
    </source>
</evidence>
<organism evidence="4 5">
    <name type="scientific">Camelimonas lactis</name>
    <dbReference type="NCBI Taxonomy" id="659006"/>
    <lineage>
        <taxon>Bacteria</taxon>
        <taxon>Pseudomonadati</taxon>
        <taxon>Pseudomonadota</taxon>
        <taxon>Alphaproteobacteria</taxon>
        <taxon>Hyphomicrobiales</taxon>
        <taxon>Chelatococcaceae</taxon>
        <taxon>Camelimonas</taxon>
    </lineage>
</organism>
<feature type="domain" description="Leucine-binding protein" evidence="3">
    <location>
        <begin position="68"/>
        <end position="420"/>
    </location>
</feature>
<dbReference type="Proteomes" id="UP000294881">
    <property type="component" value="Unassembled WGS sequence"/>
</dbReference>
<reference evidence="4 5" key="1">
    <citation type="submission" date="2019-03" db="EMBL/GenBank/DDBJ databases">
        <title>Genomic Encyclopedia of Type Strains, Phase IV (KMG-IV): sequencing the most valuable type-strain genomes for metagenomic binning, comparative biology and taxonomic classification.</title>
        <authorList>
            <person name="Goeker M."/>
        </authorList>
    </citation>
    <scope>NUCLEOTIDE SEQUENCE [LARGE SCALE GENOMIC DNA]</scope>
    <source>
        <strain evidence="4 5">DSM 22958</strain>
    </source>
</reference>
<dbReference type="CDD" id="cd06343">
    <property type="entry name" value="PBP1_ABC_ligand_binding-like"/>
    <property type="match status" value="1"/>
</dbReference>
<protein>
    <submittedName>
        <fullName evidence="4">Branched-chain amino acid transport system substrate-binding protein</fullName>
    </submittedName>
</protein>
<keyword evidence="2" id="KW-0732">Signal</keyword>
<dbReference type="InterPro" id="IPR028081">
    <property type="entry name" value="Leu-bd"/>
</dbReference>
<dbReference type="AlphaFoldDB" id="A0A4R2GRH7"/>
<sequence>MKGAVANVHPGAGSLEFYIRGENMRTLATAFSRKLTHAGLAAGVAAGLTLAMAAGAGAAETHGVTDTEIKLGNTAPYSGPASAYGTIAKAAVAYFDMVNARGGVHGRKVRIISLDDAFTPPKAIEQTRKLVEGEDVLAIFLPIGTPTSSATQAWLNSKKVPQIFVSSGASRWNQPKKFPWTFAWNVDYPTEGKIYAKYILENVKDPKIGVLYQNDDYGKDILHGLREGLGDRKNAIVEAIAYELSDATVDSQISRLRSAGANVFISATTPKFAAQSIRAVDALGWKPVFIVPSVSNSVDPVLTGAGLDKSVGIISTSYVKQPTDPQWKDSPDYKAWEAFMDKYYPSGAKNDWLNPYAYGMAYAMEQALLRAGPKPTRENLVAALEGIRNMEIPMLLPGVTATITPDDHGPLKAMQMMRFNGKSWEAIGELVSAR</sequence>
<dbReference type="SUPFAM" id="SSF53822">
    <property type="entry name" value="Periplasmic binding protein-like I"/>
    <property type="match status" value="1"/>
</dbReference>
<evidence type="ECO:0000313" key="5">
    <source>
        <dbReference type="Proteomes" id="UP000294881"/>
    </source>
</evidence>
<dbReference type="Gene3D" id="3.40.50.2300">
    <property type="match status" value="2"/>
</dbReference>
<evidence type="ECO:0000256" key="1">
    <source>
        <dbReference type="ARBA" id="ARBA00010062"/>
    </source>
</evidence>
<evidence type="ECO:0000313" key="4">
    <source>
        <dbReference type="EMBL" id="TCO12713.1"/>
    </source>
</evidence>
<keyword evidence="5" id="KW-1185">Reference proteome</keyword>
<name>A0A4R2GRH7_9HYPH</name>
<evidence type="ECO:0000256" key="2">
    <source>
        <dbReference type="ARBA" id="ARBA00022729"/>
    </source>
</evidence>
<dbReference type="EMBL" id="SLWL01000008">
    <property type="protein sequence ID" value="TCO12713.1"/>
    <property type="molecule type" value="Genomic_DNA"/>
</dbReference>
<comment type="similarity">
    <text evidence="1">Belongs to the leucine-binding protein family.</text>
</comment>
<dbReference type="InterPro" id="IPR028082">
    <property type="entry name" value="Peripla_BP_I"/>
</dbReference>
<gene>
    <name evidence="4" type="ORF">EV666_10836</name>
</gene>
<proteinExistence type="inferred from homology"/>
<comment type="caution">
    <text evidence="4">The sequence shown here is derived from an EMBL/GenBank/DDBJ whole genome shotgun (WGS) entry which is preliminary data.</text>
</comment>